<name>A0ABP9YWC0_9FUNG</name>
<organism evidence="2 3">
    <name type="scientific">Mucor flavus</name>
    <dbReference type="NCBI Taxonomy" id="439312"/>
    <lineage>
        <taxon>Eukaryota</taxon>
        <taxon>Fungi</taxon>
        <taxon>Fungi incertae sedis</taxon>
        <taxon>Mucoromycota</taxon>
        <taxon>Mucoromycotina</taxon>
        <taxon>Mucoromycetes</taxon>
        <taxon>Mucorales</taxon>
        <taxon>Mucorineae</taxon>
        <taxon>Mucoraceae</taxon>
        <taxon>Mucor</taxon>
    </lineage>
</organism>
<dbReference type="EMBL" id="BAABUK010000009">
    <property type="protein sequence ID" value="GAA5811167.1"/>
    <property type="molecule type" value="Genomic_DNA"/>
</dbReference>
<evidence type="ECO:0000256" key="1">
    <source>
        <dbReference type="SAM" id="SignalP"/>
    </source>
</evidence>
<evidence type="ECO:0000313" key="3">
    <source>
        <dbReference type="Proteomes" id="UP001473302"/>
    </source>
</evidence>
<keyword evidence="3" id="KW-1185">Reference proteome</keyword>
<reference evidence="2 3" key="1">
    <citation type="submission" date="2024-04" db="EMBL/GenBank/DDBJ databases">
        <title>genome sequences of Mucor flavus KT1a and Helicostylum pulchrum KT1b strains isolated from the surface of a dry-aged beef.</title>
        <authorList>
            <person name="Toyotome T."/>
            <person name="Hosono M."/>
            <person name="Torimaru M."/>
            <person name="Fukuda K."/>
            <person name="Mikami N."/>
        </authorList>
    </citation>
    <scope>NUCLEOTIDE SEQUENCE [LARGE SCALE GENOMIC DNA]</scope>
    <source>
        <strain evidence="2 3">KT1a</strain>
    </source>
</reference>
<comment type="caution">
    <text evidence="2">The sequence shown here is derived from an EMBL/GenBank/DDBJ whole genome shotgun (WGS) entry which is preliminary data.</text>
</comment>
<gene>
    <name evidence="2" type="ORF">MFLAVUS_004597</name>
</gene>
<accession>A0ABP9YWC0</accession>
<keyword evidence="1" id="KW-0732">Signal</keyword>
<feature type="chain" id="PRO_5045631116" evidence="1">
    <location>
        <begin position="20"/>
        <end position="100"/>
    </location>
</feature>
<feature type="signal peptide" evidence="1">
    <location>
        <begin position="1"/>
        <end position="19"/>
    </location>
</feature>
<protein>
    <submittedName>
        <fullName evidence="2">Uncharacterized protein</fullName>
    </submittedName>
</protein>
<sequence>MNLIALFSLLLTLPIGILAIYGTGDGLILLTSDQKTRSGVLSADHRCTNFPQKFKAALVKNTGSSHCALWSDVDCKGTLHVVPAHYTMKIPREHVESVIC</sequence>
<proteinExistence type="predicted"/>
<evidence type="ECO:0000313" key="2">
    <source>
        <dbReference type="EMBL" id="GAA5811167.1"/>
    </source>
</evidence>
<dbReference type="Proteomes" id="UP001473302">
    <property type="component" value="Unassembled WGS sequence"/>
</dbReference>